<evidence type="ECO:0000313" key="1">
    <source>
        <dbReference type="EMBL" id="TWR30219.1"/>
    </source>
</evidence>
<name>A0A563UG28_9SPHI</name>
<reference evidence="1 2" key="1">
    <citation type="submission" date="2019-07" db="EMBL/GenBank/DDBJ databases">
        <authorList>
            <person name="Kim J."/>
        </authorList>
    </citation>
    <scope>NUCLEOTIDE SEQUENCE [LARGE SCALE GENOMIC DNA]</scope>
    <source>
        <strain evidence="2">dk17</strain>
    </source>
</reference>
<comment type="caution">
    <text evidence="1">The sequence shown here is derived from an EMBL/GenBank/DDBJ whole genome shotgun (WGS) entry which is preliminary data.</text>
</comment>
<organism evidence="1 2">
    <name type="scientific">Mucilaginibacter pallidiroseus</name>
    <dbReference type="NCBI Taxonomy" id="2599295"/>
    <lineage>
        <taxon>Bacteria</taxon>
        <taxon>Pseudomonadati</taxon>
        <taxon>Bacteroidota</taxon>
        <taxon>Sphingobacteriia</taxon>
        <taxon>Sphingobacteriales</taxon>
        <taxon>Sphingobacteriaceae</taxon>
        <taxon>Mucilaginibacter</taxon>
    </lineage>
</organism>
<proteinExistence type="predicted"/>
<protein>
    <submittedName>
        <fullName evidence="1">Uncharacterized protein</fullName>
    </submittedName>
</protein>
<dbReference type="RefSeq" id="WP_146380679.1">
    <property type="nucleotide sequence ID" value="NZ_VOEJ01000002.1"/>
</dbReference>
<dbReference type="Proteomes" id="UP000320042">
    <property type="component" value="Unassembled WGS sequence"/>
</dbReference>
<dbReference type="EMBL" id="VOEJ01000002">
    <property type="protein sequence ID" value="TWR30219.1"/>
    <property type="molecule type" value="Genomic_DNA"/>
</dbReference>
<keyword evidence="2" id="KW-1185">Reference proteome</keyword>
<accession>A0A563UG28</accession>
<dbReference type="AlphaFoldDB" id="A0A563UG28"/>
<sequence>MEPNEITLTNTLSKKLYLSLEPEGTLLELLPGENIKVELFAASGRIIDLQISEYKGRFCLALWPDKGSYNIDW</sequence>
<evidence type="ECO:0000313" key="2">
    <source>
        <dbReference type="Proteomes" id="UP000320042"/>
    </source>
</evidence>
<gene>
    <name evidence="1" type="ORF">FPZ43_04555</name>
</gene>